<dbReference type="SMART" id="SM00487">
    <property type="entry name" value="DEXDc"/>
    <property type="match status" value="1"/>
</dbReference>
<feature type="domain" description="Helicase C-terminal" evidence="6">
    <location>
        <begin position="368"/>
        <end position="548"/>
    </location>
</feature>
<dbReference type="InterPro" id="IPR014001">
    <property type="entry name" value="Helicase_ATP-bd"/>
</dbReference>
<dbReference type="GO" id="GO:0016787">
    <property type="term" value="F:hydrolase activity"/>
    <property type="evidence" value="ECO:0007669"/>
    <property type="project" value="UniProtKB-KW"/>
</dbReference>
<dbReference type="PROSITE" id="PS51192">
    <property type="entry name" value="HELICASE_ATP_BIND_1"/>
    <property type="match status" value="1"/>
</dbReference>
<evidence type="ECO:0000256" key="4">
    <source>
        <dbReference type="ARBA" id="ARBA00022840"/>
    </source>
</evidence>
<feature type="domain" description="Helicase ATP-binding" evidence="5">
    <location>
        <begin position="12"/>
        <end position="180"/>
    </location>
</feature>
<dbReference type="CDD" id="cd18793">
    <property type="entry name" value="SF2_C_SNF"/>
    <property type="match status" value="1"/>
</dbReference>
<evidence type="ECO:0000259" key="6">
    <source>
        <dbReference type="PROSITE" id="PS51194"/>
    </source>
</evidence>
<dbReference type="InterPro" id="IPR001650">
    <property type="entry name" value="Helicase_C-like"/>
</dbReference>
<dbReference type="InterPro" id="IPR057342">
    <property type="entry name" value="DEXDc_RapA"/>
</dbReference>
<dbReference type="RefSeq" id="WP_088474359.1">
    <property type="nucleotide sequence ID" value="NZ_NISJ01000015.1"/>
</dbReference>
<dbReference type="InterPro" id="IPR038718">
    <property type="entry name" value="SNF2-like_sf"/>
</dbReference>
<evidence type="ECO:0000313" key="7">
    <source>
        <dbReference type="EMBL" id="OWQ91705.1"/>
    </source>
</evidence>
<dbReference type="SUPFAM" id="SSF52540">
    <property type="entry name" value="P-loop containing nucleoside triphosphate hydrolases"/>
    <property type="match status" value="2"/>
</dbReference>
<keyword evidence="2" id="KW-0378">Hydrolase</keyword>
<dbReference type="Pfam" id="PF00271">
    <property type="entry name" value="Helicase_C"/>
    <property type="match status" value="1"/>
</dbReference>
<dbReference type="OrthoDB" id="9814088at2"/>
<dbReference type="GO" id="GO:0004386">
    <property type="term" value="F:helicase activity"/>
    <property type="evidence" value="ECO:0007669"/>
    <property type="project" value="UniProtKB-KW"/>
</dbReference>
<dbReference type="AlphaFoldDB" id="A0A246JGE7"/>
<gene>
    <name evidence="7" type="ORF">CDQ91_19380</name>
</gene>
<evidence type="ECO:0000256" key="3">
    <source>
        <dbReference type="ARBA" id="ARBA00022806"/>
    </source>
</evidence>
<dbReference type="Gene3D" id="3.40.50.10810">
    <property type="entry name" value="Tandem AAA-ATPase domain"/>
    <property type="match status" value="1"/>
</dbReference>
<name>A0A246JGE7_9SPHN</name>
<dbReference type="GO" id="GO:0005524">
    <property type="term" value="F:ATP binding"/>
    <property type="evidence" value="ECO:0007669"/>
    <property type="project" value="UniProtKB-KW"/>
</dbReference>
<dbReference type="Pfam" id="PF00176">
    <property type="entry name" value="SNF2-rel_dom"/>
    <property type="match status" value="1"/>
</dbReference>
<keyword evidence="3 7" id="KW-0347">Helicase</keyword>
<organism evidence="7 8">
    <name type="scientific">Sphingopyxis witflariensis</name>
    <dbReference type="NCBI Taxonomy" id="173675"/>
    <lineage>
        <taxon>Bacteria</taxon>
        <taxon>Pseudomonadati</taxon>
        <taxon>Pseudomonadota</taxon>
        <taxon>Alphaproteobacteria</taxon>
        <taxon>Sphingomonadales</taxon>
        <taxon>Sphingomonadaceae</taxon>
        <taxon>Sphingopyxis</taxon>
    </lineage>
</organism>
<dbReference type="EMBL" id="NISJ01000015">
    <property type="protein sequence ID" value="OWQ91705.1"/>
    <property type="molecule type" value="Genomic_DNA"/>
</dbReference>
<feature type="non-terminal residue" evidence="7">
    <location>
        <position position="859"/>
    </location>
</feature>
<proteinExistence type="predicted"/>
<dbReference type="SMART" id="SM00490">
    <property type="entry name" value="HELICc"/>
    <property type="match status" value="1"/>
</dbReference>
<dbReference type="Gene3D" id="3.40.50.300">
    <property type="entry name" value="P-loop containing nucleotide triphosphate hydrolases"/>
    <property type="match status" value="1"/>
</dbReference>
<evidence type="ECO:0000256" key="1">
    <source>
        <dbReference type="ARBA" id="ARBA00022741"/>
    </source>
</evidence>
<evidence type="ECO:0000313" key="8">
    <source>
        <dbReference type="Proteomes" id="UP000197097"/>
    </source>
</evidence>
<dbReference type="InterPro" id="IPR000330">
    <property type="entry name" value="SNF2_N"/>
</dbReference>
<comment type="caution">
    <text evidence="7">The sequence shown here is derived from an EMBL/GenBank/DDBJ whole genome shotgun (WGS) entry which is preliminary data.</text>
</comment>
<accession>A0A246JGE7</accession>
<reference evidence="7 8" key="1">
    <citation type="journal article" date="2002" name="Int. J. Syst. Evol. Microbiol.">
        <title>Sphingopyxis witflariensis sp. nov., isolated from activated sludge.</title>
        <authorList>
            <person name="Kampfer P."/>
            <person name="Witzenberger R."/>
            <person name="Denner E.B."/>
            <person name="Busse H.J."/>
            <person name="Neef A."/>
        </authorList>
    </citation>
    <scope>NUCLEOTIDE SEQUENCE [LARGE SCALE GENOMIC DNA]</scope>
    <source>
        <strain evidence="7 8">DSM 14551</strain>
    </source>
</reference>
<evidence type="ECO:0000259" key="5">
    <source>
        <dbReference type="PROSITE" id="PS51192"/>
    </source>
</evidence>
<dbReference type="PANTHER" id="PTHR10799">
    <property type="entry name" value="SNF2/RAD54 HELICASE FAMILY"/>
    <property type="match status" value="1"/>
</dbReference>
<keyword evidence="1" id="KW-0547">Nucleotide-binding</keyword>
<sequence>MNPHQVDAALFALKSPLSKGVLLADEVGLGKTIEAGLVISQRWAEHKRRIILIVPASLRKQWQQELFEKFSLRSTIIEAATYKAMKKDKIARPFEAADGIVISSYEFAARKADELRVVKWDLVVFDEAHRLRNVYKKGGSQRAKELKAALQDPFKILLTATPLQNSLMELYGIVSVIDEEHFGGENAFKAQYSGASASPSALDVLKERLAPICHRTLRKQVQKAGHINFKRRNARTFTFDPSADELMLYNSLSAFLQRKDSISYGDKANQLVVLQVRKILGSSTFAVASYLDKLIERLRRKERATLDITDDVEGIEISFEEADIDDEADEVEAIDPVKLAAEIAELETYLDLARSIGSNAKGEVLLHQLPTVLDEIANKGGKRKAVIFTESVRTQTYLNELLSKHGYAGQIVLMNGSNADLASKDVYAAWKERHKGTDKISGSKSADMKAAIVEAFKGDDKAILIATESGAEGINLQFCSLIVNYDLPWNPQRVEQRIGRCHRYGQLIDVTVVNMLNLKNQTEQRIHDLLAHKFHLFEGVFGASDEVLGTLVSGLDFEREVLRIVQDCRTPEQAEFEFGVLKSSIEDTINADMEAARAKVLGALDAEVIAKLHHREAELATSVPEFRQRLLTIAKAELPGAAFPAPDSQRFDLDGLTFTTEWPIADDNDWQFLRVSDGLGLEIVEAAKARDHASQSAALTFRPDDFPYAGQMGAVKDLAGQSGWMRVFRAVMPTPDALREDLLIACISDAGALISGEVADKMFMVPAKGTPSLAQTAPDEAALKVIEQTQFAAFSDKIKNENFAWIQAEEDRLDRYAVNRRANGTPYRRAKGTPFHDGARLIGHAPLRCARRREGGARP</sequence>
<dbReference type="InterPro" id="IPR049730">
    <property type="entry name" value="SNF2/RAD54-like_C"/>
</dbReference>
<protein>
    <submittedName>
        <fullName evidence="7">Helicase</fullName>
    </submittedName>
</protein>
<dbReference type="Proteomes" id="UP000197097">
    <property type="component" value="Unassembled WGS sequence"/>
</dbReference>
<keyword evidence="8" id="KW-1185">Reference proteome</keyword>
<keyword evidence="4" id="KW-0067">ATP-binding</keyword>
<dbReference type="CDD" id="cd18011">
    <property type="entry name" value="DEXDc_RapA"/>
    <property type="match status" value="1"/>
</dbReference>
<dbReference type="InterPro" id="IPR027417">
    <property type="entry name" value="P-loop_NTPase"/>
</dbReference>
<dbReference type="PROSITE" id="PS51194">
    <property type="entry name" value="HELICASE_CTER"/>
    <property type="match status" value="1"/>
</dbReference>
<evidence type="ECO:0000256" key="2">
    <source>
        <dbReference type="ARBA" id="ARBA00022801"/>
    </source>
</evidence>